<protein>
    <submittedName>
        <fullName evidence="2">Uncharacterized protein</fullName>
    </submittedName>
</protein>
<feature type="compositionally biased region" description="Pro residues" evidence="1">
    <location>
        <begin position="66"/>
        <end position="83"/>
    </location>
</feature>
<dbReference type="Proteomes" id="UP000298030">
    <property type="component" value="Unassembled WGS sequence"/>
</dbReference>
<dbReference type="EMBL" id="QPFP01000031">
    <property type="protein sequence ID" value="TEB28723.1"/>
    <property type="molecule type" value="Genomic_DNA"/>
</dbReference>
<feature type="compositionally biased region" description="Pro residues" evidence="1">
    <location>
        <begin position="20"/>
        <end position="37"/>
    </location>
</feature>
<comment type="caution">
    <text evidence="2">The sequence shown here is derived from an EMBL/GenBank/DDBJ whole genome shotgun (WGS) entry which is preliminary data.</text>
</comment>
<keyword evidence="3" id="KW-1185">Reference proteome</keyword>
<accession>A0A4Y7T3G8</accession>
<sequence length="145" mass="15453">MALKSKHGGGLPEWRRQIEGPPPMGMEEPPMPPPPPMIEDVPQARPGWRPIHKKTERRARRAIAAPPAPAPPPQAAPSPPPGMGGPFDPHGHHHPGPSSMPAWAQWRRTNPLLAPTPLMAPSRTPATPPPRPGLFGATTPPPGGR</sequence>
<evidence type="ECO:0000313" key="2">
    <source>
        <dbReference type="EMBL" id="TEB28723.1"/>
    </source>
</evidence>
<gene>
    <name evidence="2" type="ORF">FA13DRAFT_1735547</name>
</gene>
<proteinExistence type="predicted"/>
<feature type="compositionally biased region" description="Basic residues" evidence="1">
    <location>
        <begin position="50"/>
        <end position="61"/>
    </location>
</feature>
<evidence type="ECO:0000313" key="3">
    <source>
        <dbReference type="Proteomes" id="UP000298030"/>
    </source>
</evidence>
<name>A0A4Y7T3G8_COPMI</name>
<reference evidence="2 3" key="1">
    <citation type="journal article" date="2019" name="Nat. Ecol. Evol.">
        <title>Megaphylogeny resolves global patterns of mushroom evolution.</title>
        <authorList>
            <person name="Varga T."/>
            <person name="Krizsan K."/>
            <person name="Foldi C."/>
            <person name="Dima B."/>
            <person name="Sanchez-Garcia M."/>
            <person name="Sanchez-Ramirez S."/>
            <person name="Szollosi G.J."/>
            <person name="Szarkandi J.G."/>
            <person name="Papp V."/>
            <person name="Albert L."/>
            <person name="Andreopoulos W."/>
            <person name="Angelini C."/>
            <person name="Antonin V."/>
            <person name="Barry K.W."/>
            <person name="Bougher N.L."/>
            <person name="Buchanan P."/>
            <person name="Buyck B."/>
            <person name="Bense V."/>
            <person name="Catcheside P."/>
            <person name="Chovatia M."/>
            <person name="Cooper J."/>
            <person name="Damon W."/>
            <person name="Desjardin D."/>
            <person name="Finy P."/>
            <person name="Geml J."/>
            <person name="Haridas S."/>
            <person name="Hughes K."/>
            <person name="Justo A."/>
            <person name="Karasinski D."/>
            <person name="Kautmanova I."/>
            <person name="Kiss B."/>
            <person name="Kocsube S."/>
            <person name="Kotiranta H."/>
            <person name="LaButti K.M."/>
            <person name="Lechner B.E."/>
            <person name="Liimatainen K."/>
            <person name="Lipzen A."/>
            <person name="Lukacs Z."/>
            <person name="Mihaltcheva S."/>
            <person name="Morgado L.N."/>
            <person name="Niskanen T."/>
            <person name="Noordeloos M.E."/>
            <person name="Ohm R.A."/>
            <person name="Ortiz-Santana B."/>
            <person name="Ovrebo C."/>
            <person name="Racz N."/>
            <person name="Riley R."/>
            <person name="Savchenko A."/>
            <person name="Shiryaev A."/>
            <person name="Soop K."/>
            <person name="Spirin V."/>
            <person name="Szebenyi C."/>
            <person name="Tomsovsky M."/>
            <person name="Tulloss R.E."/>
            <person name="Uehling J."/>
            <person name="Grigoriev I.V."/>
            <person name="Vagvolgyi C."/>
            <person name="Papp T."/>
            <person name="Martin F.M."/>
            <person name="Miettinen O."/>
            <person name="Hibbett D.S."/>
            <person name="Nagy L.G."/>
        </authorList>
    </citation>
    <scope>NUCLEOTIDE SEQUENCE [LARGE SCALE GENOMIC DNA]</scope>
    <source>
        <strain evidence="2 3">FP101781</strain>
    </source>
</reference>
<organism evidence="2 3">
    <name type="scientific">Coprinellus micaceus</name>
    <name type="common">Glistening ink-cap mushroom</name>
    <name type="synonym">Coprinus micaceus</name>
    <dbReference type="NCBI Taxonomy" id="71717"/>
    <lineage>
        <taxon>Eukaryota</taxon>
        <taxon>Fungi</taxon>
        <taxon>Dikarya</taxon>
        <taxon>Basidiomycota</taxon>
        <taxon>Agaricomycotina</taxon>
        <taxon>Agaricomycetes</taxon>
        <taxon>Agaricomycetidae</taxon>
        <taxon>Agaricales</taxon>
        <taxon>Agaricineae</taxon>
        <taxon>Psathyrellaceae</taxon>
        <taxon>Coprinellus</taxon>
    </lineage>
</organism>
<dbReference type="AlphaFoldDB" id="A0A4Y7T3G8"/>
<feature type="region of interest" description="Disordered" evidence="1">
    <location>
        <begin position="1"/>
        <end position="145"/>
    </location>
</feature>
<evidence type="ECO:0000256" key="1">
    <source>
        <dbReference type="SAM" id="MobiDB-lite"/>
    </source>
</evidence>
<dbReference type="STRING" id="71717.A0A4Y7T3G8"/>